<dbReference type="InterPro" id="IPR036396">
    <property type="entry name" value="Cyt_P450_sf"/>
</dbReference>
<keyword evidence="7" id="KW-1185">Reference proteome</keyword>
<evidence type="ECO:0000313" key="6">
    <source>
        <dbReference type="EMBL" id="KAK6936363.1"/>
    </source>
</evidence>
<protein>
    <submittedName>
        <fullName evidence="6">Cytochrome P450</fullName>
    </submittedName>
</protein>
<name>A0AAN8ZJH7_9MAGN</name>
<evidence type="ECO:0000256" key="5">
    <source>
        <dbReference type="ARBA" id="ARBA00023004"/>
    </source>
</evidence>
<evidence type="ECO:0000256" key="2">
    <source>
        <dbReference type="ARBA" id="ARBA00010617"/>
    </source>
</evidence>
<evidence type="ECO:0000256" key="4">
    <source>
        <dbReference type="ARBA" id="ARBA00023002"/>
    </source>
</evidence>
<reference evidence="6 7" key="1">
    <citation type="submission" date="2023-12" db="EMBL/GenBank/DDBJ databases">
        <title>A high-quality genome assembly for Dillenia turbinata (Dilleniales).</title>
        <authorList>
            <person name="Chanderbali A."/>
        </authorList>
    </citation>
    <scope>NUCLEOTIDE SEQUENCE [LARGE SCALE GENOMIC DNA]</scope>
    <source>
        <strain evidence="6">LSX21</strain>
        <tissue evidence="6">Leaf</tissue>
    </source>
</reference>
<keyword evidence="5" id="KW-0408">Iron</keyword>
<dbReference type="AlphaFoldDB" id="A0AAN8ZJH7"/>
<dbReference type="Pfam" id="PF00067">
    <property type="entry name" value="p450"/>
    <property type="match status" value="1"/>
</dbReference>
<accession>A0AAN8ZJH7</accession>
<comment type="similarity">
    <text evidence="2">Belongs to the cytochrome P450 family.</text>
</comment>
<dbReference type="Proteomes" id="UP001370490">
    <property type="component" value="Unassembled WGS sequence"/>
</dbReference>
<dbReference type="SUPFAM" id="SSF48264">
    <property type="entry name" value="Cytochrome P450"/>
    <property type="match status" value="1"/>
</dbReference>
<comment type="cofactor">
    <cofactor evidence="1">
        <name>heme</name>
        <dbReference type="ChEBI" id="CHEBI:30413"/>
    </cofactor>
</comment>
<gene>
    <name evidence="6" type="ORF">RJ641_033393</name>
</gene>
<organism evidence="6 7">
    <name type="scientific">Dillenia turbinata</name>
    <dbReference type="NCBI Taxonomy" id="194707"/>
    <lineage>
        <taxon>Eukaryota</taxon>
        <taxon>Viridiplantae</taxon>
        <taxon>Streptophyta</taxon>
        <taxon>Embryophyta</taxon>
        <taxon>Tracheophyta</taxon>
        <taxon>Spermatophyta</taxon>
        <taxon>Magnoliopsida</taxon>
        <taxon>eudicotyledons</taxon>
        <taxon>Gunneridae</taxon>
        <taxon>Pentapetalae</taxon>
        <taxon>Dilleniales</taxon>
        <taxon>Dilleniaceae</taxon>
        <taxon>Dillenia</taxon>
    </lineage>
</organism>
<dbReference type="GO" id="GO:0005506">
    <property type="term" value="F:iron ion binding"/>
    <property type="evidence" value="ECO:0007669"/>
    <property type="project" value="InterPro"/>
</dbReference>
<keyword evidence="3" id="KW-0479">Metal-binding</keyword>
<dbReference type="GO" id="GO:0004497">
    <property type="term" value="F:monooxygenase activity"/>
    <property type="evidence" value="ECO:0007669"/>
    <property type="project" value="InterPro"/>
</dbReference>
<dbReference type="GO" id="GO:0016705">
    <property type="term" value="F:oxidoreductase activity, acting on paired donors, with incorporation or reduction of molecular oxygen"/>
    <property type="evidence" value="ECO:0007669"/>
    <property type="project" value="InterPro"/>
</dbReference>
<dbReference type="GO" id="GO:0020037">
    <property type="term" value="F:heme binding"/>
    <property type="evidence" value="ECO:0007669"/>
    <property type="project" value="InterPro"/>
</dbReference>
<dbReference type="InterPro" id="IPR001128">
    <property type="entry name" value="Cyt_P450"/>
</dbReference>
<evidence type="ECO:0000256" key="1">
    <source>
        <dbReference type="ARBA" id="ARBA00001971"/>
    </source>
</evidence>
<keyword evidence="4" id="KW-0560">Oxidoreductase</keyword>
<comment type="caution">
    <text evidence="6">The sequence shown here is derived from an EMBL/GenBank/DDBJ whole genome shotgun (WGS) entry which is preliminary data.</text>
</comment>
<evidence type="ECO:0000256" key="3">
    <source>
        <dbReference type="ARBA" id="ARBA00022723"/>
    </source>
</evidence>
<dbReference type="PANTHER" id="PTHR24296">
    <property type="entry name" value="CYTOCHROME P450"/>
    <property type="match status" value="1"/>
</dbReference>
<evidence type="ECO:0000313" key="7">
    <source>
        <dbReference type="Proteomes" id="UP001370490"/>
    </source>
</evidence>
<proteinExistence type="inferred from homology"/>
<sequence>MVPCQLQGEYNYKVMRDLIGEGIFAVDGDKWRRQWKLASYEFSTKVLRDSSTSVFRANDAVLVSKISGVASAKQTLNLQDMLMKTTLDSMFKVGFGVDLNTLSGSSEFGNQFTKAFDDSNFIVFWRYVDVFWKVKRFLNIGLEASLKRNIKVIDSFIFEFIKIKREQMKIKSFDKGQYDILSRFLLESEKDPDNMTYQYLREIILNFLIAGKDANANTLTWFFSILCEHPLVQEKVAQEVREATRADDNISAVEFSAKVTEDALEKMQYPHAALTETL</sequence>
<dbReference type="EMBL" id="JBAMMX010000007">
    <property type="protein sequence ID" value="KAK6936363.1"/>
    <property type="molecule type" value="Genomic_DNA"/>
</dbReference>
<dbReference type="Gene3D" id="1.10.630.10">
    <property type="entry name" value="Cytochrome P450"/>
    <property type="match status" value="1"/>
</dbReference>